<evidence type="ECO:0000256" key="3">
    <source>
        <dbReference type="SAM" id="Phobius"/>
    </source>
</evidence>
<dbReference type="EMBL" id="KB454539">
    <property type="protein sequence ID" value="EME26999.1"/>
    <property type="molecule type" value="Genomic_DNA"/>
</dbReference>
<evidence type="ECO:0000313" key="5">
    <source>
        <dbReference type="EMBL" id="EME26999.1"/>
    </source>
</evidence>
<keyword evidence="5" id="KW-0413">Isomerase</keyword>
<comment type="function">
    <text evidence="1">Participates in various redox reactions through the reversible oxidation of its active center dithiol to a disulfide and catalyzes dithiol-disulfide exchange reactions.</text>
</comment>
<keyword evidence="3" id="KW-1133">Transmembrane helix</keyword>
<evidence type="ECO:0000313" key="6">
    <source>
        <dbReference type="Proteomes" id="UP000030680"/>
    </source>
</evidence>
<dbReference type="STRING" id="130081.M2XUA8"/>
<dbReference type="CDD" id="cd02961">
    <property type="entry name" value="PDI_a_family"/>
    <property type="match status" value="1"/>
</dbReference>
<keyword evidence="3" id="KW-0812">Transmembrane</keyword>
<organism evidence="5 6">
    <name type="scientific">Galdieria sulphuraria</name>
    <name type="common">Red alga</name>
    <dbReference type="NCBI Taxonomy" id="130081"/>
    <lineage>
        <taxon>Eukaryota</taxon>
        <taxon>Rhodophyta</taxon>
        <taxon>Bangiophyceae</taxon>
        <taxon>Galdieriales</taxon>
        <taxon>Galdieriaceae</taxon>
        <taxon>Galdieria</taxon>
    </lineage>
</organism>
<dbReference type="OrthoDB" id="510at2759"/>
<keyword evidence="3" id="KW-0472">Membrane</keyword>
<protein>
    <submittedName>
        <fullName evidence="5">Protein disulfide isomerase family A</fullName>
        <ecNumber evidence="5">5.3.4.1</ecNumber>
    </submittedName>
</protein>
<dbReference type="Pfam" id="PF00085">
    <property type="entry name" value="Thioredoxin"/>
    <property type="match status" value="1"/>
</dbReference>
<gene>
    <name evidence="5" type="ORF">Gasu_54500</name>
</gene>
<dbReference type="PANTHER" id="PTHR45672:SF11">
    <property type="entry name" value="PROTEIN DISULFIDE-ISOMERASE C17H9.14C"/>
    <property type="match status" value="1"/>
</dbReference>
<dbReference type="InterPro" id="IPR013766">
    <property type="entry name" value="Thioredoxin_domain"/>
</dbReference>
<comment type="similarity">
    <text evidence="2">Belongs to the protein disulfide isomerase family.</text>
</comment>
<dbReference type="GO" id="GO:0005783">
    <property type="term" value="C:endoplasmic reticulum"/>
    <property type="evidence" value="ECO:0007669"/>
    <property type="project" value="TreeGrafter"/>
</dbReference>
<dbReference type="SUPFAM" id="SSF52833">
    <property type="entry name" value="Thioredoxin-like"/>
    <property type="match status" value="1"/>
</dbReference>
<dbReference type="KEGG" id="gsl:Gasu_54500"/>
<evidence type="ECO:0000259" key="4">
    <source>
        <dbReference type="PROSITE" id="PS51352"/>
    </source>
</evidence>
<accession>M2XUA8</accession>
<dbReference type="PROSITE" id="PS51352">
    <property type="entry name" value="THIOREDOXIN_2"/>
    <property type="match status" value="1"/>
</dbReference>
<dbReference type="GO" id="GO:0006457">
    <property type="term" value="P:protein folding"/>
    <property type="evidence" value="ECO:0007669"/>
    <property type="project" value="TreeGrafter"/>
</dbReference>
<dbReference type="OMA" id="WKYSEIA"/>
<keyword evidence="6" id="KW-1185">Reference proteome</keyword>
<dbReference type="InterPro" id="IPR051063">
    <property type="entry name" value="PDI"/>
</dbReference>
<dbReference type="InterPro" id="IPR017937">
    <property type="entry name" value="Thioredoxin_CS"/>
</dbReference>
<proteinExistence type="inferred from homology"/>
<dbReference type="GeneID" id="17085941"/>
<dbReference type="Gramene" id="EME26999">
    <property type="protein sequence ID" value="EME26999"/>
    <property type="gene ID" value="Gasu_54500"/>
</dbReference>
<dbReference type="AlphaFoldDB" id="M2XUA8"/>
<evidence type="ECO:0000256" key="2">
    <source>
        <dbReference type="ARBA" id="ARBA00006347"/>
    </source>
</evidence>
<reference evidence="6" key="1">
    <citation type="journal article" date="2013" name="Science">
        <title>Gene transfer from bacteria and archaea facilitated evolution of an extremophilic eukaryote.</title>
        <authorList>
            <person name="Schonknecht G."/>
            <person name="Chen W.H."/>
            <person name="Ternes C.M."/>
            <person name="Barbier G.G."/>
            <person name="Shrestha R.P."/>
            <person name="Stanke M."/>
            <person name="Brautigam A."/>
            <person name="Baker B.J."/>
            <person name="Banfield J.F."/>
            <person name="Garavito R.M."/>
            <person name="Carr K."/>
            <person name="Wilkerson C."/>
            <person name="Rensing S.A."/>
            <person name="Gagneul D."/>
            <person name="Dickenson N.E."/>
            <person name="Oesterhelt C."/>
            <person name="Lercher M.J."/>
            <person name="Weber A.P."/>
        </authorList>
    </citation>
    <scope>NUCLEOTIDE SEQUENCE [LARGE SCALE GENOMIC DNA]</scope>
    <source>
        <strain evidence="6">074W</strain>
    </source>
</reference>
<dbReference type="InterPro" id="IPR036249">
    <property type="entry name" value="Thioredoxin-like_sf"/>
</dbReference>
<dbReference type="GO" id="GO:0003756">
    <property type="term" value="F:protein disulfide isomerase activity"/>
    <property type="evidence" value="ECO:0007669"/>
    <property type="project" value="UniProtKB-EC"/>
</dbReference>
<name>M2XUA8_GALSU</name>
<dbReference type="RefSeq" id="XP_005703519.1">
    <property type="nucleotide sequence ID" value="XM_005703462.1"/>
</dbReference>
<sequence length="178" mass="20419">MDVESGRSYQVLQHFVKVNKFKKSLLGRLFRLGLTTLLFVCLFGTAIWIFKKLTILGEGVEISWEGSNVVPLTASNFTSFIFDIDKSVLVNFYAPWCPHCQQFVPNFIQLSKLLENDTNIVLAAIDAWKYSEIAESFQIKGFPTILLFPLSQKRTPIVYTGWRRNVESILEFLQSQTL</sequence>
<dbReference type="Gene3D" id="3.40.30.10">
    <property type="entry name" value="Glutaredoxin"/>
    <property type="match status" value="1"/>
</dbReference>
<dbReference type="EC" id="5.3.4.1" evidence="5"/>
<feature type="domain" description="Thioredoxin" evidence="4">
    <location>
        <begin position="63"/>
        <end position="178"/>
    </location>
</feature>
<dbReference type="PROSITE" id="PS00194">
    <property type="entry name" value="THIOREDOXIN_1"/>
    <property type="match status" value="1"/>
</dbReference>
<feature type="transmembrane region" description="Helical" evidence="3">
    <location>
        <begin position="29"/>
        <end position="50"/>
    </location>
</feature>
<dbReference type="PRINTS" id="PR00421">
    <property type="entry name" value="THIOREDOXIN"/>
</dbReference>
<dbReference type="Proteomes" id="UP000030680">
    <property type="component" value="Unassembled WGS sequence"/>
</dbReference>
<evidence type="ECO:0000256" key="1">
    <source>
        <dbReference type="ARBA" id="ARBA00003318"/>
    </source>
</evidence>
<dbReference type="PANTHER" id="PTHR45672">
    <property type="entry name" value="PROTEIN DISULFIDE-ISOMERASE C17H9.14C-RELATED"/>
    <property type="match status" value="1"/>
</dbReference>
<dbReference type="eggNOG" id="KOG0191">
    <property type="taxonomic scope" value="Eukaryota"/>
</dbReference>